<organism evidence="2 3">
    <name type="scientific">Oedothorax gibbosus</name>
    <dbReference type="NCBI Taxonomy" id="931172"/>
    <lineage>
        <taxon>Eukaryota</taxon>
        <taxon>Metazoa</taxon>
        <taxon>Ecdysozoa</taxon>
        <taxon>Arthropoda</taxon>
        <taxon>Chelicerata</taxon>
        <taxon>Arachnida</taxon>
        <taxon>Araneae</taxon>
        <taxon>Araneomorphae</taxon>
        <taxon>Entelegynae</taxon>
        <taxon>Araneoidea</taxon>
        <taxon>Linyphiidae</taxon>
        <taxon>Erigoninae</taxon>
        <taxon>Oedothorax</taxon>
    </lineage>
</organism>
<name>A0AAV6U7L6_9ARAC</name>
<evidence type="ECO:0000313" key="2">
    <source>
        <dbReference type="EMBL" id="KAG8179828.1"/>
    </source>
</evidence>
<dbReference type="Proteomes" id="UP000827092">
    <property type="component" value="Unassembled WGS sequence"/>
</dbReference>
<evidence type="ECO:0000313" key="3">
    <source>
        <dbReference type="Proteomes" id="UP000827092"/>
    </source>
</evidence>
<reference evidence="2 3" key="1">
    <citation type="journal article" date="2022" name="Nat. Ecol. Evol.">
        <title>A masculinizing supergene underlies an exaggerated male reproductive morph in a spider.</title>
        <authorList>
            <person name="Hendrickx F."/>
            <person name="De Corte Z."/>
            <person name="Sonet G."/>
            <person name="Van Belleghem S.M."/>
            <person name="Kostlbacher S."/>
            <person name="Vangestel C."/>
        </authorList>
    </citation>
    <scope>NUCLEOTIDE SEQUENCE [LARGE SCALE GENOMIC DNA]</scope>
    <source>
        <strain evidence="2">W744_W776</strain>
    </source>
</reference>
<proteinExistence type="predicted"/>
<protein>
    <recommendedName>
        <fullName evidence="4">Sushi domain-containing protein</fullName>
    </recommendedName>
</protein>
<accession>A0AAV6U7L6</accession>
<feature type="chain" id="PRO_5043395023" description="Sushi domain-containing protein" evidence="1">
    <location>
        <begin position="22"/>
        <end position="293"/>
    </location>
</feature>
<feature type="signal peptide" evidence="1">
    <location>
        <begin position="1"/>
        <end position="21"/>
    </location>
</feature>
<comment type="caution">
    <text evidence="2">The sequence shown here is derived from an EMBL/GenBank/DDBJ whole genome shotgun (WGS) entry which is preliminary data.</text>
</comment>
<keyword evidence="3" id="KW-1185">Reference proteome</keyword>
<gene>
    <name evidence="2" type="ORF">JTE90_020811</name>
</gene>
<sequence length="293" mass="32988">MLKFPVILFLGLTTLFCNYEAVVTRYTKEFLHGIDGDEEGYMSCICGNGTRKTTILNRQAAEKVIQTDMSYLTCRKSFNHDACNLLASCRNCSLHLKKCVSPTEKVKSHCLKEVYVLLDGYFKFQDSKEIGRHFHFTSKNRMERDVTACGHPTNMKTADVACHSTPSKVKCTQFCIFGHTLKDGAVKKMQCHTRDNKWIPSGFSECQPFVDCTLNLVAPGSVDCYTATTKQAPLCHVRCDRYEDKEAVPMTTYGCRLDGSWTKKLPFCVHPGSGIAVVPKPPNISEFPYIDDE</sequence>
<dbReference type="AlphaFoldDB" id="A0AAV6U7L6"/>
<evidence type="ECO:0008006" key="4">
    <source>
        <dbReference type="Google" id="ProtNLM"/>
    </source>
</evidence>
<dbReference type="EMBL" id="JAFNEN010000600">
    <property type="protein sequence ID" value="KAG8179828.1"/>
    <property type="molecule type" value="Genomic_DNA"/>
</dbReference>
<evidence type="ECO:0000256" key="1">
    <source>
        <dbReference type="SAM" id="SignalP"/>
    </source>
</evidence>
<keyword evidence="1" id="KW-0732">Signal</keyword>